<dbReference type="InterPro" id="IPR046531">
    <property type="entry name" value="DUF6596"/>
</dbReference>
<accession>A0ABX0ULB4</accession>
<dbReference type="Gene3D" id="1.10.1740.10">
    <property type="match status" value="1"/>
</dbReference>
<dbReference type="InterPro" id="IPR007627">
    <property type="entry name" value="RNA_pol_sigma70_r2"/>
</dbReference>
<evidence type="ECO:0000313" key="3">
    <source>
        <dbReference type="EMBL" id="NIJ52779.1"/>
    </source>
</evidence>
<dbReference type="PANTHER" id="PTHR47756:SF2">
    <property type="entry name" value="BLL6612 PROTEIN"/>
    <property type="match status" value="1"/>
</dbReference>
<dbReference type="SUPFAM" id="SSF88946">
    <property type="entry name" value="Sigma2 domain of RNA polymerase sigma factors"/>
    <property type="match status" value="1"/>
</dbReference>
<feature type="domain" description="DUF6596" evidence="2">
    <location>
        <begin position="196"/>
        <end position="297"/>
    </location>
</feature>
<dbReference type="Pfam" id="PF04542">
    <property type="entry name" value="Sigma70_r2"/>
    <property type="match status" value="1"/>
</dbReference>
<dbReference type="Pfam" id="PF20239">
    <property type="entry name" value="DUF6596"/>
    <property type="match status" value="1"/>
</dbReference>
<organism evidence="3 4">
    <name type="scientific">Dyadobacter arcticus</name>
    <dbReference type="NCBI Taxonomy" id="1078754"/>
    <lineage>
        <taxon>Bacteria</taxon>
        <taxon>Pseudomonadati</taxon>
        <taxon>Bacteroidota</taxon>
        <taxon>Cytophagia</taxon>
        <taxon>Cytophagales</taxon>
        <taxon>Spirosomataceae</taxon>
        <taxon>Dyadobacter</taxon>
    </lineage>
</organism>
<gene>
    <name evidence="3" type="ORF">FHS68_001949</name>
</gene>
<dbReference type="InterPro" id="IPR013325">
    <property type="entry name" value="RNA_pol_sigma_r2"/>
</dbReference>
<comment type="caution">
    <text evidence="3">The sequence shown here is derived from an EMBL/GenBank/DDBJ whole genome shotgun (WGS) entry which is preliminary data.</text>
</comment>
<dbReference type="SUPFAM" id="SSF88659">
    <property type="entry name" value="Sigma3 and sigma4 domains of RNA polymerase sigma factors"/>
    <property type="match status" value="1"/>
</dbReference>
<dbReference type="NCBIfam" id="TIGR02937">
    <property type="entry name" value="sigma70-ECF"/>
    <property type="match status" value="1"/>
</dbReference>
<name>A0ABX0ULB4_9BACT</name>
<dbReference type="InterPro" id="IPR013324">
    <property type="entry name" value="RNA_pol_sigma_r3/r4-like"/>
</dbReference>
<dbReference type="EMBL" id="JAASQJ010000002">
    <property type="protein sequence ID" value="NIJ52779.1"/>
    <property type="molecule type" value="Genomic_DNA"/>
</dbReference>
<proteinExistence type="predicted"/>
<evidence type="ECO:0000259" key="2">
    <source>
        <dbReference type="Pfam" id="PF20239"/>
    </source>
</evidence>
<evidence type="ECO:0000313" key="4">
    <source>
        <dbReference type="Proteomes" id="UP001179181"/>
    </source>
</evidence>
<dbReference type="Proteomes" id="UP001179181">
    <property type="component" value="Unassembled WGS sequence"/>
</dbReference>
<protein>
    <submittedName>
        <fullName evidence="3">RNA polymerase sigma-70 factor (ECF subfamily)</fullName>
    </submittedName>
</protein>
<dbReference type="RefSeq" id="WP_229211831.1">
    <property type="nucleotide sequence ID" value="NZ_JAASQJ010000002.1"/>
</dbReference>
<sequence>MEACKDLQDQNEILPHLFRTEYRKITAVLSKLFGLEHIEIAQDIASDTFLQASETWGIKGLPENPTAWLYTVAKNKAKDYLKRNTLFNQKIAKQITYEQTSSVPSGWEDIEIDLSDRNITDSQLQMMFAVCHPSIPAEAQIGLSLNILCGFGISEIAAAFLTNKETINKRLFRAREKLRLNDVKIEFPGTSEINKRLENVLTTLYLLFNEGYYAAGSDVTLRKDVCLEAMRLTNLLLESKITSQPPVYALLALMCFHSSRFEARIDSQGETVLYQDQDELLWDEDLIRQGEYFMNQASFGHQLSKYHLEAGIAYFHTIKTDTKEKWESILQLYNQLLIIEYSPMAALNRTFALSKANGKEAAIKEAEKLDLTNHHLYHMLLGEMYTGIDNHKAMGHFKTSFELTKSKADQRVISKKIALLSP</sequence>
<feature type="domain" description="RNA polymerase sigma-70 region 2" evidence="1">
    <location>
        <begin position="17"/>
        <end position="84"/>
    </location>
</feature>
<dbReference type="PANTHER" id="PTHR47756">
    <property type="entry name" value="BLL6612 PROTEIN-RELATED"/>
    <property type="match status" value="1"/>
</dbReference>
<keyword evidence="4" id="KW-1185">Reference proteome</keyword>
<reference evidence="3 4" key="1">
    <citation type="submission" date="2020-03" db="EMBL/GenBank/DDBJ databases">
        <title>Genomic Encyclopedia of Type Strains, Phase IV (KMG-IV): sequencing the most valuable type-strain genomes for metagenomic binning, comparative biology and taxonomic classification.</title>
        <authorList>
            <person name="Goeker M."/>
        </authorList>
    </citation>
    <scope>NUCLEOTIDE SEQUENCE [LARGE SCALE GENOMIC DNA]</scope>
    <source>
        <strain evidence="3 4">DSM 102865</strain>
    </source>
</reference>
<evidence type="ECO:0000259" key="1">
    <source>
        <dbReference type="Pfam" id="PF04542"/>
    </source>
</evidence>
<dbReference type="InterPro" id="IPR014284">
    <property type="entry name" value="RNA_pol_sigma-70_dom"/>
</dbReference>